<protein>
    <recommendedName>
        <fullName evidence="5">Xylanolytic transcriptional activator regulatory domain-containing protein</fullName>
    </recommendedName>
</protein>
<dbReference type="RefSeq" id="XP_007751194.1">
    <property type="nucleotide sequence ID" value="XM_007753004.1"/>
</dbReference>
<evidence type="ECO:0000256" key="4">
    <source>
        <dbReference type="SAM" id="MobiDB-lite"/>
    </source>
</evidence>
<evidence type="ECO:0000256" key="2">
    <source>
        <dbReference type="ARBA" id="ARBA00023163"/>
    </source>
</evidence>
<dbReference type="AlphaFoldDB" id="W9VQB1"/>
<proteinExistence type="predicted"/>
<dbReference type="GO" id="GO:0006351">
    <property type="term" value="P:DNA-templated transcription"/>
    <property type="evidence" value="ECO:0007669"/>
    <property type="project" value="InterPro"/>
</dbReference>
<dbReference type="OrthoDB" id="3971593at2759"/>
<keyword evidence="2" id="KW-0804">Transcription</keyword>
<keyword evidence="3" id="KW-0539">Nucleus</keyword>
<dbReference type="CDD" id="cd12148">
    <property type="entry name" value="fungal_TF_MHR"/>
    <property type="match status" value="1"/>
</dbReference>
<reference evidence="6 7" key="1">
    <citation type="submission" date="2013-03" db="EMBL/GenBank/DDBJ databases">
        <title>The Genome Sequence of Cladophialophora psammophila CBS 110553.</title>
        <authorList>
            <consortium name="The Broad Institute Genomics Platform"/>
            <person name="Cuomo C."/>
            <person name="de Hoog S."/>
            <person name="Gorbushina A."/>
            <person name="Walker B."/>
            <person name="Young S.K."/>
            <person name="Zeng Q."/>
            <person name="Gargeya S."/>
            <person name="Fitzgerald M."/>
            <person name="Haas B."/>
            <person name="Abouelleil A."/>
            <person name="Allen A.W."/>
            <person name="Alvarado L."/>
            <person name="Arachchi H.M."/>
            <person name="Berlin A.M."/>
            <person name="Chapman S.B."/>
            <person name="Gainer-Dewar J."/>
            <person name="Goldberg J."/>
            <person name="Griggs A."/>
            <person name="Gujja S."/>
            <person name="Hansen M."/>
            <person name="Howarth C."/>
            <person name="Imamovic A."/>
            <person name="Ireland A."/>
            <person name="Larimer J."/>
            <person name="McCowan C."/>
            <person name="Murphy C."/>
            <person name="Pearson M."/>
            <person name="Poon T.W."/>
            <person name="Priest M."/>
            <person name="Roberts A."/>
            <person name="Saif S."/>
            <person name="Shea T."/>
            <person name="Sisk P."/>
            <person name="Sykes S."/>
            <person name="Wortman J."/>
            <person name="Nusbaum C."/>
            <person name="Birren B."/>
        </authorList>
    </citation>
    <scope>NUCLEOTIDE SEQUENCE [LARGE SCALE GENOMIC DNA]</scope>
    <source>
        <strain evidence="6 7">CBS 110553</strain>
    </source>
</reference>
<dbReference type="GeneID" id="19197121"/>
<dbReference type="SMART" id="SM00906">
    <property type="entry name" value="Fungal_trans"/>
    <property type="match status" value="1"/>
</dbReference>
<accession>W9VQB1</accession>
<keyword evidence="7" id="KW-1185">Reference proteome</keyword>
<dbReference type="GO" id="GO:0000981">
    <property type="term" value="F:DNA-binding transcription factor activity, RNA polymerase II-specific"/>
    <property type="evidence" value="ECO:0007669"/>
    <property type="project" value="TreeGrafter"/>
</dbReference>
<keyword evidence="1" id="KW-0805">Transcription regulation</keyword>
<dbReference type="GO" id="GO:0005634">
    <property type="term" value="C:nucleus"/>
    <property type="evidence" value="ECO:0007669"/>
    <property type="project" value="TreeGrafter"/>
</dbReference>
<dbReference type="HOGENOM" id="CLU_397936_0_0_1"/>
<dbReference type="PANTHER" id="PTHR47424:SF5">
    <property type="entry name" value="ZN(II)2CYS6 TRANSCRIPTION FACTOR (EUROFUNG)"/>
    <property type="match status" value="1"/>
</dbReference>
<dbReference type="STRING" id="1182543.W9VQB1"/>
<dbReference type="Proteomes" id="UP000019471">
    <property type="component" value="Unassembled WGS sequence"/>
</dbReference>
<dbReference type="Pfam" id="PF04082">
    <property type="entry name" value="Fungal_trans"/>
    <property type="match status" value="1"/>
</dbReference>
<evidence type="ECO:0000256" key="1">
    <source>
        <dbReference type="ARBA" id="ARBA00023015"/>
    </source>
</evidence>
<dbReference type="GO" id="GO:0008270">
    <property type="term" value="F:zinc ion binding"/>
    <property type="evidence" value="ECO:0007669"/>
    <property type="project" value="InterPro"/>
</dbReference>
<dbReference type="EMBL" id="AMGX01000033">
    <property type="protein sequence ID" value="EXJ57877.1"/>
    <property type="molecule type" value="Genomic_DNA"/>
</dbReference>
<dbReference type="eggNOG" id="ENOG502S5RK">
    <property type="taxonomic scope" value="Eukaryota"/>
</dbReference>
<evidence type="ECO:0000313" key="6">
    <source>
        <dbReference type="EMBL" id="EXJ57877.1"/>
    </source>
</evidence>
<dbReference type="InterPro" id="IPR051127">
    <property type="entry name" value="Fungal_SecMet_Regulators"/>
</dbReference>
<dbReference type="InterPro" id="IPR007219">
    <property type="entry name" value="XnlR_reg_dom"/>
</dbReference>
<dbReference type="GO" id="GO:0000978">
    <property type="term" value="F:RNA polymerase II cis-regulatory region sequence-specific DNA binding"/>
    <property type="evidence" value="ECO:0007669"/>
    <property type="project" value="TreeGrafter"/>
</dbReference>
<evidence type="ECO:0000256" key="3">
    <source>
        <dbReference type="ARBA" id="ARBA00023242"/>
    </source>
</evidence>
<dbReference type="GO" id="GO:0000435">
    <property type="term" value="P:positive regulation of transcription from RNA polymerase II promoter by galactose"/>
    <property type="evidence" value="ECO:0007669"/>
    <property type="project" value="TreeGrafter"/>
</dbReference>
<dbReference type="PANTHER" id="PTHR47424">
    <property type="entry name" value="REGULATORY PROTEIN GAL4"/>
    <property type="match status" value="1"/>
</dbReference>
<comment type="caution">
    <text evidence="6">The sequence shown here is derived from an EMBL/GenBank/DDBJ whole genome shotgun (WGS) entry which is preliminary data.</text>
</comment>
<gene>
    <name evidence="6" type="ORF">A1O5_12435</name>
</gene>
<evidence type="ECO:0000313" key="7">
    <source>
        <dbReference type="Proteomes" id="UP000019471"/>
    </source>
</evidence>
<organism evidence="6 7">
    <name type="scientific">Cladophialophora psammophila CBS 110553</name>
    <dbReference type="NCBI Taxonomy" id="1182543"/>
    <lineage>
        <taxon>Eukaryota</taxon>
        <taxon>Fungi</taxon>
        <taxon>Dikarya</taxon>
        <taxon>Ascomycota</taxon>
        <taxon>Pezizomycotina</taxon>
        <taxon>Eurotiomycetes</taxon>
        <taxon>Chaetothyriomycetidae</taxon>
        <taxon>Chaetothyriales</taxon>
        <taxon>Herpotrichiellaceae</taxon>
        <taxon>Cladophialophora</taxon>
    </lineage>
</organism>
<sequence length="692" mass="77029">MNANDARSNATATVHVRDALHKMWIAHTFAEDDVVASKTAQNDLNSQMRQMQSVLHTLVNKMSPRAPNKQDAREGGNANDSTVRNSDQRNEPVWSDANPVRAESPHVRGPTSTEFTLDVVKCGFRAMGYDSTPPASPTQAQVCGNQALDTGLLSSCKLSPGLRLVTKDPLWQLGKTRALQLIGSYTSGPGAMYPVLHGQNLIDQVEKLFSAVHDLQNPGPSQRKALASEVLLAHDPTTLQLVLAIGITIQKRSSDELMLRLYDSAQEELTRSLLDTPTTLQSVVWLILAAIFHFHLDDEHKAGKFVSMAARACLELGLHRNESLLRSFPDIKERNQAVLIFWAVYILDRRQSSVLGIPFVLQDIDFDATLMTPTLDVSSYADLETRSPSAVQAQKASLQYVAAMVDFAKLSGKAIRIVNKLGDMSLEFPKEEVGFLDYQVQQWYSSLPDILQTSCERVCEHGSGDRATDVSFYLRVVLKTRTCQLRNLLWRPVLYSTARVSRNAGHARTAIEAAKETVLFLWRVNTSTPLLRSHPVFFKHFLINALGVLLLSIVHAWEDFGCHISQDFYMALDLLRVLCAESPLIMRYWEPIQRLEKVAHRNGLERKQVSEGPIPDELSDMIAGDQDGHHAPTEIIMPTWAAANESECDMDFIDLVDFRSDFVTLFDLEAGGPNALLDIPLNGVFMTNLTAS</sequence>
<name>W9VQB1_9EURO</name>
<evidence type="ECO:0000259" key="5">
    <source>
        <dbReference type="SMART" id="SM00906"/>
    </source>
</evidence>
<feature type="region of interest" description="Disordered" evidence="4">
    <location>
        <begin position="63"/>
        <end position="111"/>
    </location>
</feature>
<feature type="domain" description="Xylanolytic transcriptional activator regulatory" evidence="5">
    <location>
        <begin position="302"/>
        <end position="377"/>
    </location>
</feature>